<dbReference type="GO" id="GO:0046657">
    <property type="term" value="P:folic acid catabolic process"/>
    <property type="evidence" value="ECO:0007669"/>
    <property type="project" value="TreeGrafter"/>
</dbReference>
<dbReference type="PANTHER" id="PTHR30575:SF3">
    <property type="entry name" value="PEPTIDASE M20 DIMERISATION DOMAIN-CONTAINING PROTEIN"/>
    <property type="match status" value="1"/>
</dbReference>
<keyword evidence="1" id="KW-0479">Metal-binding</keyword>
<dbReference type="PIRSF" id="PIRSF005962">
    <property type="entry name" value="Pept_M20D_amidohydro"/>
    <property type="match status" value="1"/>
</dbReference>
<dbReference type="Proteomes" id="UP000011568">
    <property type="component" value="Unassembled WGS sequence"/>
</dbReference>
<comment type="caution">
    <text evidence="3">The sequence shown here is derived from an EMBL/GenBank/DDBJ whole genome shotgun (WGS) entry which is preliminary data.</text>
</comment>
<dbReference type="RefSeq" id="WP_004055267.1">
    <property type="nucleotide sequence ID" value="NZ_AOMC01000148.1"/>
</dbReference>
<dbReference type="GO" id="GO:0005737">
    <property type="term" value="C:cytoplasm"/>
    <property type="evidence" value="ECO:0007669"/>
    <property type="project" value="TreeGrafter"/>
</dbReference>
<dbReference type="InterPro" id="IPR011650">
    <property type="entry name" value="Peptidase_M20_dimer"/>
</dbReference>
<keyword evidence="3" id="KW-0378">Hydrolase</keyword>
<dbReference type="PATRIC" id="fig|931277.6.peg.2460"/>
<dbReference type="Pfam" id="PF07687">
    <property type="entry name" value="M20_dimer"/>
    <property type="match status" value="1"/>
</dbReference>
<evidence type="ECO:0000259" key="2">
    <source>
        <dbReference type="Pfam" id="PF07687"/>
    </source>
</evidence>
<feature type="binding site" evidence="1">
    <location>
        <position position="146"/>
    </location>
    <ligand>
        <name>Mn(2+)</name>
        <dbReference type="ChEBI" id="CHEBI:29035"/>
        <label>2</label>
    </ligand>
</feature>
<keyword evidence="4" id="KW-1185">Reference proteome</keyword>
<feature type="domain" description="Peptidase M20 dimerisation" evidence="2">
    <location>
        <begin position="224"/>
        <end position="315"/>
    </location>
</feature>
<dbReference type="SUPFAM" id="SSF53187">
    <property type="entry name" value="Zn-dependent exopeptidases"/>
    <property type="match status" value="1"/>
</dbReference>
<organism evidence="3 4">
    <name type="scientific">Halococcus morrhuae DSM 1307</name>
    <dbReference type="NCBI Taxonomy" id="931277"/>
    <lineage>
        <taxon>Archaea</taxon>
        <taxon>Methanobacteriati</taxon>
        <taxon>Methanobacteriota</taxon>
        <taxon>Stenosarchaea group</taxon>
        <taxon>Halobacteria</taxon>
        <taxon>Halobacteriales</taxon>
        <taxon>Halococcaceae</taxon>
        <taxon>Halococcus</taxon>
    </lineage>
</organism>
<dbReference type="eggNOG" id="arCOG01108">
    <property type="taxonomic scope" value="Archaea"/>
</dbReference>
<gene>
    <name evidence="3" type="ORF">C448_12576</name>
</gene>
<dbReference type="GO" id="GO:0071713">
    <property type="term" value="F:para-aminobenzoyl-glutamate hydrolase activity"/>
    <property type="evidence" value="ECO:0007669"/>
    <property type="project" value="TreeGrafter"/>
</dbReference>
<name>M0M7W5_HALMO</name>
<dbReference type="InterPro" id="IPR036264">
    <property type="entry name" value="Bact_exopeptidase_dim_dom"/>
</dbReference>
<dbReference type="EMBL" id="AOMC01000148">
    <property type="protein sequence ID" value="EMA40709.1"/>
    <property type="molecule type" value="Genomic_DNA"/>
</dbReference>
<dbReference type="InterPro" id="IPR002933">
    <property type="entry name" value="Peptidase_M20"/>
</dbReference>
<feature type="binding site" evidence="1">
    <location>
        <position position="178"/>
    </location>
    <ligand>
        <name>Mn(2+)</name>
        <dbReference type="ChEBI" id="CHEBI:29035"/>
        <label>2</label>
    </ligand>
</feature>
<sequence>MNAQKRVRDRLIDLRRDFHQHPEPAWCEYYTMDRIVNEVTNIGVDELYIGREALAPSEQMSVPSEDVHEQWLEHARELGADSDLLAEMSGGYTGAVATLKEGNGPTIALRVDIDGLYINESTERDHLPAAEGFRSENEQTMHACGHDAHMTIGLGVLEALKESEFEGTFKLFFQPAEERGSGGKPMAASGHLEDVDYLLALHVGLGHPTGEIVAGMVKPLANIKFTAKFSGENAHAGVAPESGNNAIQALGTAIQNSYAIPRHGEGATRVNIGRVEGGTASNIISDNVRIEAEARGETTELMEYTFKRLKQVLRESATMHDCDVDFEVTGHSPRADSNEDLSAVVYEASKGVDGVTDPIMQADFGGSEDATCLMNVVEDNGGKAAYSIIGTDHPAGHHNSRFDIDEGSLRIGVETMCDAIVQVSREKP</sequence>
<dbReference type="Pfam" id="PF01546">
    <property type="entry name" value="Peptidase_M20"/>
    <property type="match status" value="1"/>
</dbReference>
<comment type="cofactor">
    <cofactor evidence="1">
        <name>Mn(2+)</name>
        <dbReference type="ChEBI" id="CHEBI:29035"/>
    </cofactor>
    <text evidence="1">The Mn(2+) ion enhances activity.</text>
</comment>
<dbReference type="InterPro" id="IPR052030">
    <property type="entry name" value="Peptidase_M20/M20A_hydrolases"/>
</dbReference>
<feature type="binding site" evidence="1">
    <location>
        <position position="144"/>
    </location>
    <ligand>
        <name>Mn(2+)</name>
        <dbReference type="ChEBI" id="CHEBI:29035"/>
        <label>2</label>
    </ligand>
</feature>
<dbReference type="OrthoDB" id="247417at2157"/>
<dbReference type="AlphaFoldDB" id="M0M7W5"/>
<protein>
    <submittedName>
        <fullName evidence="3">Amidohydrolase</fullName>
    </submittedName>
</protein>
<dbReference type="NCBIfam" id="TIGR01891">
    <property type="entry name" value="amidohydrolases"/>
    <property type="match status" value="1"/>
</dbReference>
<evidence type="ECO:0000313" key="3">
    <source>
        <dbReference type="EMBL" id="EMA40709.1"/>
    </source>
</evidence>
<dbReference type="PANTHER" id="PTHR30575">
    <property type="entry name" value="PEPTIDASE M20"/>
    <property type="match status" value="1"/>
</dbReference>
<accession>M0M7W5</accession>
<dbReference type="InterPro" id="IPR017439">
    <property type="entry name" value="Amidohydrolase"/>
</dbReference>
<reference evidence="3 4" key="1">
    <citation type="journal article" date="2014" name="PLoS Genet.">
        <title>Phylogenetically driven sequencing of extremely halophilic archaea reveals strategies for static and dynamic osmo-response.</title>
        <authorList>
            <person name="Becker E.A."/>
            <person name="Seitzer P.M."/>
            <person name="Tritt A."/>
            <person name="Larsen D."/>
            <person name="Krusor M."/>
            <person name="Yao A.I."/>
            <person name="Wu D."/>
            <person name="Madern D."/>
            <person name="Eisen J.A."/>
            <person name="Darling A.E."/>
            <person name="Facciotti M.T."/>
        </authorList>
    </citation>
    <scope>NUCLEOTIDE SEQUENCE [LARGE SCALE GENOMIC DNA]</scope>
    <source>
        <strain evidence="3 4">DSM 1307</strain>
    </source>
</reference>
<dbReference type="Gene3D" id="3.40.630.10">
    <property type="entry name" value="Zn peptidases"/>
    <property type="match status" value="2"/>
</dbReference>
<keyword evidence="1" id="KW-0464">Manganese</keyword>
<feature type="binding site" evidence="1">
    <location>
        <position position="398"/>
    </location>
    <ligand>
        <name>Mn(2+)</name>
        <dbReference type="ChEBI" id="CHEBI:29035"/>
        <label>2</label>
    </ligand>
</feature>
<feature type="binding site" evidence="1">
    <location>
        <position position="202"/>
    </location>
    <ligand>
        <name>Mn(2+)</name>
        <dbReference type="ChEBI" id="CHEBI:29035"/>
        <label>2</label>
    </ligand>
</feature>
<evidence type="ECO:0000256" key="1">
    <source>
        <dbReference type="PIRSR" id="PIRSR005962-1"/>
    </source>
</evidence>
<evidence type="ECO:0000313" key="4">
    <source>
        <dbReference type="Proteomes" id="UP000011568"/>
    </source>
</evidence>
<dbReference type="SUPFAM" id="SSF55031">
    <property type="entry name" value="Bacterial exopeptidase dimerisation domain"/>
    <property type="match status" value="1"/>
</dbReference>
<proteinExistence type="predicted"/>
<dbReference type="GO" id="GO:0016805">
    <property type="term" value="F:dipeptidase activity"/>
    <property type="evidence" value="ECO:0007669"/>
    <property type="project" value="TreeGrafter"/>
</dbReference>
<dbReference type="STRING" id="931277.C448_12576"/>
<dbReference type="GO" id="GO:0046872">
    <property type="term" value="F:metal ion binding"/>
    <property type="evidence" value="ECO:0007669"/>
    <property type="project" value="UniProtKB-KW"/>
</dbReference>